<dbReference type="FunFam" id="1.10.3730.20:FF:000001">
    <property type="entry name" value="Quaternary ammonium compound resistance transporter SugE"/>
    <property type="match status" value="1"/>
</dbReference>
<reference evidence="8" key="1">
    <citation type="submission" date="2018-06" db="EMBL/GenBank/DDBJ databases">
        <authorList>
            <person name="Zhirakovskaya E."/>
        </authorList>
    </citation>
    <scope>NUCLEOTIDE SEQUENCE</scope>
</reference>
<dbReference type="Pfam" id="PF00893">
    <property type="entry name" value="Multi_Drug_Res"/>
    <property type="match status" value="1"/>
</dbReference>
<keyword evidence="5 7" id="KW-1133">Transmembrane helix</keyword>
<organism evidence="8">
    <name type="scientific">hydrothermal vent metagenome</name>
    <dbReference type="NCBI Taxonomy" id="652676"/>
    <lineage>
        <taxon>unclassified sequences</taxon>
        <taxon>metagenomes</taxon>
        <taxon>ecological metagenomes</taxon>
    </lineage>
</organism>
<dbReference type="EMBL" id="UOGH01000013">
    <property type="protein sequence ID" value="VAX26865.1"/>
    <property type="molecule type" value="Genomic_DNA"/>
</dbReference>
<dbReference type="GO" id="GO:0005886">
    <property type="term" value="C:plasma membrane"/>
    <property type="evidence" value="ECO:0007669"/>
    <property type="project" value="UniProtKB-SubCell"/>
</dbReference>
<name>A0A3B1D575_9ZZZZ</name>
<feature type="transmembrane region" description="Helical" evidence="7">
    <location>
        <begin position="59"/>
        <end position="78"/>
    </location>
</feature>
<keyword evidence="6 7" id="KW-0472">Membrane</keyword>
<keyword evidence="4 7" id="KW-0812">Transmembrane</keyword>
<dbReference type="InterPro" id="IPR000390">
    <property type="entry name" value="Small_drug/metabolite_transptr"/>
</dbReference>
<evidence type="ECO:0000256" key="5">
    <source>
        <dbReference type="ARBA" id="ARBA00022989"/>
    </source>
</evidence>
<feature type="transmembrane region" description="Helical" evidence="7">
    <location>
        <begin position="6"/>
        <end position="23"/>
    </location>
</feature>
<protein>
    <recommendedName>
        <fullName evidence="9">Quaternary ammonium compound-resistance protein SugE</fullName>
    </recommendedName>
</protein>
<evidence type="ECO:0000256" key="3">
    <source>
        <dbReference type="ARBA" id="ARBA00022475"/>
    </source>
</evidence>
<feature type="transmembrane region" description="Helical" evidence="7">
    <location>
        <begin position="85"/>
        <end position="103"/>
    </location>
</feature>
<dbReference type="PANTHER" id="PTHR30561:SF0">
    <property type="entry name" value="GUANIDINIUM EXPORTER"/>
    <property type="match status" value="1"/>
</dbReference>
<evidence type="ECO:0008006" key="9">
    <source>
        <dbReference type="Google" id="ProtNLM"/>
    </source>
</evidence>
<gene>
    <name evidence="8" type="ORF">MNBD_NITROSPIRAE02-165</name>
</gene>
<dbReference type="AlphaFoldDB" id="A0A3B1D575"/>
<proteinExistence type="predicted"/>
<keyword evidence="3" id="KW-1003">Cell membrane</keyword>
<feature type="transmembrane region" description="Helical" evidence="7">
    <location>
        <begin position="35"/>
        <end position="53"/>
    </location>
</feature>
<dbReference type="PANTHER" id="PTHR30561">
    <property type="entry name" value="SMR FAMILY PROTON-DEPENDENT DRUG EFFLUX TRANSPORTER SUGE"/>
    <property type="match status" value="1"/>
</dbReference>
<evidence type="ECO:0000256" key="7">
    <source>
        <dbReference type="SAM" id="Phobius"/>
    </source>
</evidence>
<dbReference type="SUPFAM" id="SSF103481">
    <property type="entry name" value="Multidrug resistance efflux transporter EmrE"/>
    <property type="match status" value="1"/>
</dbReference>
<dbReference type="InterPro" id="IPR037185">
    <property type="entry name" value="EmrE-like"/>
</dbReference>
<sequence>MHWVYLIIAGVLEVGWIFSLKFTEGFTRLLPMLSYALFGAGAAFFLSLSLKVLPVGITYAIWTGIAIAGSNVVGILLFEEPYRFLQLFYICLILFGVAGLQLSSM</sequence>
<evidence type="ECO:0000256" key="1">
    <source>
        <dbReference type="ARBA" id="ARBA00004651"/>
    </source>
</evidence>
<evidence type="ECO:0000256" key="6">
    <source>
        <dbReference type="ARBA" id="ARBA00023136"/>
    </source>
</evidence>
<dbReference type="GO" id="GO:0022857">
    <property type="term" value="F:transmembrane transporter activity"/>
    <property type="evidence" value="ECO:0007669"/>
    <property type="project" value="InterPro"/>
</dbReference>
<evidence type="ECO:0000256" key="4">
    <source>
        <dbReference type="ARBA" id="ARBA00022692"/>
    </source>
</evidence>
<dbReference type="Gene3D" id="1.10.3730.20">
    <property type="match status" value="1"/>
</dbReference>
<accession>A0A3B1D575</accession>
<comment type="subcellular location">
    <subcellularLocation>
        <location evidence="1">Cell membrane</location>
        <topology evidence="1">Multi-pass membrane protein</topology>
    </subcellularLocation>
</comment>
<dbReference type="InterPro" id="IPR045324">
    <property type="entry name" value="Small_multidrug_res"/>
</dbReference>
<evidence type="ECO:0000313" key="8">
    <source>
        <dbReference type="EMBL" id="VAX26865.1"/>
    </source>
</evidence>
<evidence type="ECO:0000256" key="2">
    <source>
        <dbReference type="ARBA" id="ARBA00022448"/>
    </source>
</evidence>
<keyword evidence="2" id="KW-0813">Transport</keyword>